<dbReference type="InterPro" id="IPR021276">
    <property type="entry name" value="DUF2855"/>
</dbReference>
<sequence length="438" mass="47510">MTDNTPPPAGEPTLRIVHKSQYDRQIFIPASVSNLPQLAPSSVRVQSRLIGLTANNLSYCALGTALHWWDAFPLPSWAKVPSNDASEYGVSPGWGYAMILDSNVPSLQAGSLLWGFIPVSTCPVDLLLNQSKGLSSHYVEVSQHRSQVMPLYQQYIAVGDHIDLTSPVAGLTAMLKPVWEASFLYNTYNFPSDPSLPVLHPGIGHPWGPEDADLTHAAVICLGAGSKTSRSFVHQLATNRAKGSGPLAVLEVSSSPSPFSGRNLPFAHKVVGYEELQGQQASALAEWLVSHVGLVKRFVLLDFAGSRGTSQVVYDLVRSHSSNFPVEVLMVGTAPQVYSAQDLGERQDLTIRLNAVRCNASGIRVAAIEAEDEEAYFNRLDAAFADLVQEEKSYNSGKYIGIDLVVRHGLQGSQGLEGTWNLLCDQKLRGDQGFAFLL</sequence>
<accession>A0A438MXB7</accession>
<comment type="caution">
    <text evidence="1">The sequence shown here is derived from an EMBL/GenBank/DDBJ whole genome shotgun (WGS) entry which is preliminary data.</text>
</comment>
<dbReference type="EMBL" id="NAJM01000045">
    <property type="protein sequence ID" value="RVX67758.1"/>
    <property type="molecule type" value="Genomic_DNA"/>
</dbReference>
<dbReference type="AlphaFoldDB" id="A0A438MXB7"/>
<reference evidence="1 2" key="1">
    <citation type="submission" date="2017-03" db="EMBL/GenBank/DDBJ databases">
        <title>Genomes of endolithic fungi from Antarctica.</title>
        <authorList>
            <person name="Coleine C."/>
            <person name="Masonjones S."/>
            <person name="Stajich J.E."/>
        </authorList>
    </citation>
    <scope>NUCLEOTIDE SEQUENCE [LARGE SCALE GENOMIC DNA]</scope>
    <source>
        <strain evidence="1 2">CCFEE 6314</strain>
    </source>
</reference>
<dbReference type="Pfam" id="PF11017">
    <property type="entry name" value="DUF2855"/>
    <property type="match status" value="1"/>
</dbReference>
<name>A0A438MXB7_EXOME</name>
<evidence type="ECO:0000313" key="1">
    <source>
        <dbReference type="EMBL" id="RVX67758.1"/>
    </source>
</evidence>
<protein>
    <submittedName>
        <fullName evidence="1">Uncharacterized protein</fullName>
    </submittedName>
</protein>
<gene>
    <name evidence="1" type="ORF">B0A52_07881</name>
</gene>
<evidence type="ECO:0000313" key="2">
    <source>
        <dbReference type="Proteomes" id="UP000288859"/>
    </source>
</evidence>
<dbReference type="OrthoDB" id="192702at2759"/>
<organism evidence="1 2">
    <name type="scientific">Exophiala mesophila</name>
    <name type="common">Black yeast-like fungus</name>
    <dbReference type="NCBI Taxonomy" id="212818"/>
    <lineage>
        <taxon>Eukaryota</taxon>
        <taxon>Fungi</taxon>
        <taxon>Dikarya</taxon>
        <taxon>Ascomycota</taxon>
        <taxon>Pezizomycotina</taxon>
        <taxon>Eurotiomycetes</taxon>
        <taxon>Chaetothyriomycetidae</taxon>
        <taxon>Chaetothyriales</taxon>
        <taxon>Herpotrichiellaceae</taxon>
        <taxon>Exophiala</taxon>
    </lineage>
</organism>
<proteinExistence type="predicted"/>
<dbReference type="Proteomes" id="UP000288859">
    <property type="component" value="Unassembled WGS sequence"/>
</dbReference>
<dbReference type="VEuPathDB" id="FungiDB:PV10_02890"/>